<protein>
    <submittedName>
        <fullName evidence="1">Uncharacterized protein</fullName>
    </submittedName>
</protein>
<gene>
    <name evidence="1" type="ORF">HPB47_018988</name>
</gene>
<reference evidence="1 2" key="1">
    <citation type="journal article" date="2020" name="Cell">
        <title>Large-Scale Comparative Analyses of Tick Genomes Elucidate Their Genetic Diversity and Vector Capacities.</title>
        <authorList>
            <consortium name="Tick Genome and Microbiome Consortium (TIGMIC)"/>
            <person name="Jia N."/>
            <person name="Wang J."/>
            <person name="Shi W."/>
            <person name="Du L."/>
            <person name="Sun Y."/>
            <person name="Zhan W."/>
            <person name="Jiang J.F."/>
            <person name="Wang Q."/>
            <person name="Zhang B."/>
            <person name="Ji P."/>
            <person name="Bell-Sakyi L."/>
            <person name="Cui X.M."/>
            <person name="Yuan T.T."/>
            <person name="Jiang B.G."/>
            <person name="Yang W.F."/>
            <person name="Lam T.T."/>
            <person name="Chang Q.C."/>
            <person name="Ding S.J."/>
            <person name="Wang X.J."/>
            <person name="Zhu J.G."/>
            <person name="Ruan X.D."/>
            <person name="Zhao L."/>
            <person name="Wei J.T."/>
            <person name="Ye R.Z."/>
            <person name="Que T.C."/>
            <person name="Du C.H."/>
            <person name="Zhou Y.H."/>
            <person name="Cheng J.X."/>
            <person name="Dai P.F."/>
            <person name="Guo W.B."/>
            <person name="Han X.H."/>
            <person name="Huang E.J."/>
            <person name="Li L.F."/>
            <person name="Wei W."/>
            <person name="Gao Y.C."/>
            <person name="Liu J.Z."/>
            <person name="Shao H.Z."/>
            <person name="Wang X."/>
            <person name="Wang C.C."/>
            <person name="Yang T.C."/>
            <person name="Huo Q.B."/>
            <person name="Li W."/>
            <person name="Chen H.Y."/>
            <person name="Chen S.E."/>
            <person name="Zhou L.G."/>
            <person name="Ni X.B."/>
            <person name="Tian J.H."/>
            <person name="Sheng Y."/>
            <person name="Liu T."/>
            <person name="Pan Y.S."/>
            <person name="Xia L.Y."/>
            <person name="Li J."/>
            <person name="Zhao F."/>
            <person name="Cao W.C."/>
        </authorList>
    </citation>
    <scope>NUCLEOTIDE SEQUENCE [LARGE SCALE GENOMIC DNA]</scope>
    <source>
        <strain evidence="1">Iper-2018</strain>
    </source>
</reference>
<proteinExistence type="predicted"/>
<accession>A0AC60QLL2</accession>
<dbReference type="EMBL" id="JABSTQ010008346">
    <property type="protein sequence ID" value="KAG0434606.1"/>
    <property type="molecule type" value="Genomic_DNA"/>
</dbReference>
<sequence>MPAMEELERRYALIGSRLAQYGSPFDAQCTASRASPCWLQDHQLAWNIAINCGGIELRCHNPGRLYLSMVPISFHVAPTLRLNESMSTLLAALWLLNNHHCIEYVNVNADITFGILSRPFFSLVNFRAHIRRLQVTAWLPFEEIPNNDELFSLSLSDIRSLESLTLSGMAFTDFATTNITEAMRVGCLGVLKPLEDLLDKNRDLEEFRYELNGPVRFPFRALAKNRTLRSLCVGKEIYDEDDIKDLANSLIRNKRLQSLGIAFCPLENHTELWSIFTDAIEKNVALTELDMQRSELTEPGIRFLAKALEVNETIQKLNVATGKIGASSAKELIERLLTNTSVRELRIGRVTGDMDDLTELFDILQNPRVSNRVIRFYSRTQLPTLIKLMRHKCRQPEVHIAGTEVVPPDLASYFFFSLRLQKHITKLTLGLNAQLTPNCARYLALLFRTSVTLTDVDLYIEIRSPEITILAEGIRQSSSILRLRIRAWQFDLQSTDAFVDMLKRNRSINHLTLFRCNEGTDHVIARLGEVLDCNYGLLGVDLFDSQHVRLLCFHFLPQLRRNYFRMSRAAAFLKGTSRDQESADDFRKFALTDALRCRLKNDKDASEEEIITGISEKLASMKL</sequence>
<organism evidence="1 2">
    <name type="scientific">Ixodes persulcatus</name>
    <name type="common">Taiga tick</name>
    <dbReference type="NCBI Taxonomy" id="34615"/>
    <lineage>
        <taxon>Eukaryota</taxon>
        <taxon>Metazoa</taxon>
        <taxon>Ecdysozoa</taxon>
        <taxon>Arthropoda</taxon>
        <taxon>Chelicerata</taxon>
        <taxon>Arachnida</taxon>
        <taxon>Acari</taxon>
        <taxon>Parasitiformes</taxon>
        <taxon>Ixodida</taxon>
        <taxon>Ixodoidea</taxon>
        <taxon>Ixodidae</taxon>
        <taxon>Ixodinae</taxon>
        <taxon>Ixodes</taxon>
    </lineage>
</organism>
<name>A0AC60QLL2_IXOPE</name>
<keyword evidence="2" id="KW-1185">Reference proteome</keyword>
<evidence type="ECO:0000313" key="1">
    <source>
        <dbReference type="EMBL" id="KAG0434606.1"/>
    </source>
</evidence>
<evidence type="ECO:0000313" key="2">
    <source>
        <dbReference type="Proteomes" id="UP000805193"/>
    </source>
</evidence>
<comment type="caution">
    <text evidence="1">The sequence shown here is derived from an EMBL/GenBank/DDBJ whole genome shotgun (WGS) entry which is preliminary data.</text>
</comment>
<dbReference type="Proteomes" id="UP000805193">
    <property type="component" value="Unassembled WGS sequence"/>
</dbReference>